<evidence type="ECO:0000259" key="11">
    <source>
        <dbReference type="Pfam" id="PF02768"/>
    </source>
</evidence>
<protein>
    <submittedName>
        <fullName evidence="12">DnaN DNA polymerase sliding clamp subunit (PCNA homolog)</fullName>
    </submittedName>
</protein>
<dbReference type="GO" id="GO:0008408">
    <property type="term" value="F:3'-5' exonuclease activity"/>
    <property type="evidence" value="ECO:0007669"/>
    <property type="project" value="InterPro"/>
</dbReference>
<dbReference type="InterPro" id="IPR022637">
    <property type="entry name" value="DNA_polIII_beta_cen"/>
</dbReference>
<reference evidence="12" key="1">
    <citation type="submission" date="2020-04" db="EMBL/GenBank/DDBJ databases">
        <authorList>
            <person name="Chiriac C."/>
            <person name="Salcher M."/>
            <person name="Ghai R."/>
            <person name="Kavagutti S V."/>
        </authorList>
    </citation>
    <scope>NUCLEOTIDE SEQUENCE</scope>
</reference>
<dbReference type="Pfam" id="PF02767">
    <property type="entry name" value="DNA_pol3_beta_2"/>
    <property type="match status" value="1"/>
</dbReference>
<evidence type="ECO:0000256" key="6">
    <source>
        <dbReference type="ARBA" id="ARBA00022705"/>
    </source>
</evidence>
<evidence type="ECO:0000256" key="5">
    <source>
        <dbReference type="ARBA" id="ARBA00022695"/>
    </source>
</evidence>
<keyword evidence="5" id="KW-0548">Nucleotidyltransferase</keyword>
<evidence type="ECO:0000256" key="1">
    <source>
        <dbReference type="ARBA" id="ARBA00004496"/>
    </source>
</evidence>
<accession>A0A6J5MD80</accession>
<name>A0A6J5MD80_9CAUD</name>
<dbReference type="Gene3D" id="3.10.150.10">
    <property type="entry name" value="DNA Polymerase III, subunit A, domain 2"/>
    <property type="match status" value="1"/>
</dbReference>
<evidence type="ECO:0000256" key="8">
    <source>
        <dbReference type="ARBA" id="ARBA00023125"/>
    </source>
</evidence>
<organism evidence="12">
    <name type="scientific">uncultured Caudovirales phage</name>
    <dbReference type="NCBI Taxonomy" id="2100421"/>
    <lineage>
        <taxon>Viruses</taxon>
        <taxon>Duplodnaviria</taxon>
        <taxon>Heunggongvirae</taxon>
        <taxon>Uroviricota</taxon>
        <taxon>Caudoviricetes</taxon>
        <taxon>Peduoviridae</taxon>
        <taxon>Maltschvirus</taxon>
        <taxon>Maltschvirus maltsch</taxon>
    </lineage>
</organism>
<dbReference type="Pfam" id="PF02768">
    <property type="entry name" value="DNA_pol3_beta_3"/>
    <property type="match status" value="1"/>
</dbReference>
<gene>
    <name evidence="12" type="ORF">UFOVP452_53</name>
</gene>
<dbReference type="InterPro" id="IPR046938">
    <property type="entry name" value="DNA_clamp_sf"/>
</dbReference>
<dbReference type="InterPro" id="IPR001001">
    <property type="entry name" value="DNA_polIII_beta"/>
</dbReference>
<keyword evidence="8" id="KW-0238">DNA-binding</keyword>
<feature type="domain" description="DNA polymerase III beta sliding clamp central" evidence="10">
    <location>
        <begin position="144"/>
        <end position="243"/>
    </location>
</feature>
<dbReference type="EMBL" id="LR796413">
    <property type="protein sequence ID" value="CAB4142926.1"/>
    <property type="molecule type" value="Genomic_DNA"/>
</dbReference>
<evidence type="ECO:0000259" key="9">
    <source>
        <dbReference type="Pfam" id="PF00712"/>
    </source>
</evidence>
<dbReference type="GO" id="GO:0006271">
    <property type="term" value="P:DNA strand elongation involved in DNA replication"/>
    <property type="evidence" value="ECO:0007669"/>
    <property type="project" value="TreeGrafter"/>
</dbReference>
<dbReference type="SUPFAM" id="SSF55979">
    <property type="entry name" value="DNA clamp"/>
    <property type="match status" value="3"/>
</dbReference>
<dbReference type="Gene3D" id="3.70.10.10">
    <property type="match status" value="1"/>
</dbReference>
<dbReference type="NCBIfam" id="TIGR00663">
    <property type="entry name" value="dnan"/>
    <property type="match status" value="1"/>
</dbReference>
<evidence type="ECO:0000256" key="7">
    <source>
        <dbReference type="ARBA" id="ARBA00022932"/>
    </source>
</evidence>
<dbReference type="CDD" id="cd00140">
    <property type="entry name" value="beta_clamp"/>
    <property type="match status" value="1"/>
</dbReference>
<evidence type="ECO:0000259" key="10">
    <source>
        <dbReference type="Pfam" id="PF02767"/>
    </source>
</evidence>
<keyword evidence="6" id="KW-0235">DNA replication</keyword>
<keyword evidence="4" id="KW-0808">Transferase</keyword>
<sequence length="369" mass="38392">MKFSAPRDALAYVVNTAAAAAERKSAVEILKAVLLVAEPGRVTATGTDMDIEVTASIPANVTTPGTVAVEAATLDGFLKRLTGDAEVEAELTDALSLKAGRSRSRLAVLPAHEAPNRREVEGAPATVPGLILSRLLSGALPFTARENSRAVFTGVCLHARGDELRSCATDGNRLALLREGGPDKVDNALAWPGVILPPEAAAMLSRVFGSVDLVKVYASRIMLAVEGNDVRVVTKLIEGQFPDYDRIIPRDSAIKTTMRVDAAALAGAVDRALVVTDSVSSRVKINISPGAVTVSASAMGSETEDVIDAHAEGDAATVLFNGRFVASALKTIGGTAEARFQGARGLSVWKSPDGDEATFVIAPQAPSEA</sequence>
<dbReference type="Pfam" id="PF00712">
    <property type="entry name" value="DNA_pol3_beta"/>
    <property type="match status" value="1"/>
</dbReference>
<evidence type="ECO:0000256" key="4">
    <source>
        <dbReference type="ARBA" id="ARBA00022679"/>
    </source>
</evidence>
<evidence type="ECO:0000256" key="2">
    <source>
        <dbReference type="ARBA" id="ARBA00010752"/>
    </source>
</evidence>
<keyword evidence="3" id="KW-0963">Cytoplasm</keyword>
<dbReference type="InterPro" id="IPR022635">
    <property type="entry name" value="DNA_polIII_beta_C"/>
</dbReference>
<feature type="domain" description="DNA polymerase III beta sliding clamp N-terminal" evidence="9">
    <location>
        <begin position="1"/>
        <end position="116"/>
    </location>
</feature>
<evidence type="ECO:0000256" key="3">
    <source>
        <dbReference type="ARBA" id="ARBA00022490"/>
    </source>
</evidence>
<dbReference type="GO" id="GO:0003887">
    <property type="term" value="F:DNA-directed DNA polymerase activity"/>
    <property type="evidence" value="ECO:0007669"/>
    <property type="project" value="UniProtKB-KW"/>
</dbReference>
<dbReference type="SMART" id="SM00480">
    <property type="entry name" value="POL3Bc"/>
    <property type="match status" value="1"/>
</dbReference>
<dbReference type="GO" id="GO:0009360">
    <property type="term" value="C:DNA polymerase III complex"/>
    <property type="evidence" value="ECO:0007669"/>
    <property type="project" value="InterPro"/>
</dbReference>
<evidence type="ECO:0000313" key="12">
    <source>
        <dbReference type="EMBL" id="CAB4142926.1"/>
    </source>
</evidence>
<comment type="subcellular location">
    <subcellularLocation>
        <location evidence="1">Cytoplasm</location>
    </subcellularLocation>
</comment>
<keyword evidence="7" id="KW-0239">DNA-directed DNA polymerase</keyword>
<proteinExistence type="inferred from homology"/>
<comment type="similarity">
    <text evidence="2">Belongs to the beta sliding clamp family.</text>
</comment>
<feature type="domain" description="DNA polymerase III beta sliding clamp C-terminal" evidence="11">
    <location>
        <begin position="246"/>
        <end position="341"/>
    </location>
</feature>
<dbReference type="PANTHER" id="PTHR30478">
    <property type="entry name" value="DNA POLYMERASE III SUBUNIT BETA"/>
    <property type="match status" value="1"/>
</dbReference>
<dbReference type="PANTHER" id="PTHR30478:SF0">
    <property type="entry name" value="BETA SLIDING CLAMP"/>
    <property type="match status" value="1"/>
</dbReference>
<dbReference type="GO" id="GO:0003677">
    <property type="term" value="F:DNA binding"/>
    <property type="evidence" value="ECO:0007669"/>
    <property type="project" value="UniProtKB-KW"/>
</dbReference>
<dbReference type="InterPro" id="IPR022634">
    <property type="entry name" value="DNA_polIII_beta_N"/>
</dbReference>